<keyword evidence="5" id="KW-1185">Reference proteome</keyword>
<keyword evidence="4" id="KW-0378">Hydrolase</keyword>
<dbReference type="RefSeq" id="XP_004333933.1">
    <property type="nucleotide sequence ID" value="XM_004333885.1"/>
</dbReference>
<reference evidence="4 5" key="1">
    <citation type="journal article" date="2013" name="Genome Biol.">
        <title>Genome of Acanthamoeba castellanii highlights extensive lateral gene transfer and early evolution of tyrosine kinase signaling.</title>
        <authorList>
            <person name="Clarke M."/>
            <person name="Lohan A.J."/>
            <person name="Liu B."/>
            <person name="Lagkouvardos I."/>
            <person name="Roy S."/>
            <person name="Zafar N."/>
            <person name="Bertelli C."/>
            <person name="Schilde C."/>
            <person name="Kianianmomeni A."/>
            <person name="Burglin T.R."/>
            <person name="Frech C."/>
            <person name="Turcotte B."/>
            <person name="Kopec K.O."/>
            <person name="Synnott J.M."/>
            <person name="Choo C."/>
            <person name="Paponov I."/>
            <person name="Finkler A."/>
            <person name="Soon Heng Tan C."/>
            <person name="Hutchins A.P."/>
            <person name="Weinmeier T."/>
            <person name="Rattei T."/>
            <person name="Chu J.S."/>
            <person name="Gimenez G."/>
            <person name="Irimia M."/>
            <person name="Rigden D.J."/>
            <person name="Fitzpatrick D.A."/>
            <person name="Lorenzo-Morales J."/>
            <person name="Bateman A."/>
            <person name="Chiu C.H."/>
            <person name="Tang P."/>
            <person name="Hegemann P."/>
            <person name="Fromm H."/>
            <person name="Raoult D."/>
            <person name="Greub G."/>
            <person name="Miranda-Saavedra D."/>
            <person name="Chen N."/>
            <person name="Nash P."/>
            <person name="Ginger M.L."/>
            <person name="Horn M."/>
            <person name="Schaap P."/>
            <person name="Caler L."/>
            <person name="Loftus B."/>
        </authorList>
    </citation>
    <scope>NUCLEOTIDE SEQUENCE [LARGE SCALE GENOMIC DNA]</scope>
    <source>
        <strain evidence="4 5">Neff</strain>
    </source>
</reference>
<dbReference type="InterPro" id="IPR013320">
    <property type="entry name" value="ConA-like_dom_sf"/>
</dbReference>
<evidence type="ECO:0000313" key="5">
    <source>
        <dbReference type="Proteomes" id="UP000011083"/>
    </source>
</evidence>
<dbReference type="EMBL" id="KB008145">
    <property type="protein sequence ID" value="ELR11920.1"/>
    <property type="molecule type" value="Genomic_DNA"/>
</dbReference>
<sequence>MFALLASSALAVVLTPTSGGSFTDADGAVWSLNSAGDVIKNGQAVPGGSGTSALTQTTWAQDSATGGWYYWNGLDPSPVQATTFADDFNSLSLYNWRNPSAGGTWRPASWYSPNDDGYAVNQGWMVNPFNPATPYTSLYTAANGVARLGIQNNVDCGSACENQPYLGSQLLTQSFAQLYGYFEARIATPQVAGTGFAFWLMSASTWPPEIDIVEIVTTSTSSPAIAAQTVWDVTTSSIAGQCYSYETFPNYNATQFHTYGVDWTSATVTFYIDRIARCSFPTPTGYTAPMFPILSSQQGGDWSGPIPSGATLGPMQVDYVKVWASKPF</sequence>
<evidence type="ECO:0000259" key="3">
    <source>
        <dbReference type="PROSITE" id="PS51762"/>
    </source>
</evidence>
<dbReference type="VEuPathDB" id="AmoebaDB:ACA1_399480"/>
<accession>L8GFQ6</accession>
<dbReference type="SUPFAM" id="SSF49899">
    <property type="entry name" value="Concanavalin A-like lectins/glucanases"/>
    <property type="match status" value="1"/>
</dbReference>
<proteinExistence type="inferred from homology"/>
<dbReference type="CDD" id="cd08023">
    <property type="entry name" value="GH16_laminarinase_like"/>
    <property type="match status" value="1"/>
</dbReference>
<dbReference type="Gene3D" id="2.60.120.200">
    <property type="match status" value="1"/>
</dbReference>
<dbReference type="GO" id="GO:0004553">
    <property type="term" value="F:hydrolase activity, hydrolyzing O-glycosyl compounds"/>
    <property type="evidence" value="ECO:0007669"/>
    <property type="project" value="InterPro"/>
</dbReference>
<dbReference type="InterPro" id="IPR050546">
    <property type="entry name" value="Glycosyl_Hydrlase_16"/>
</dbReference>
<feature type="domain" description="GH16" evidence="3">
    <location>
        <begin position="69"/>
        <end position="328"/>
    </location>
</feature>
<keyword evidence="2" id="KW-0732">Signal</keyword>
<comment type="similarity">
    <text evidence="1">Belongs to the glycosyl hydrolase 16 family.</text>
</comment>
<dbReference type="GO" id="GO:0005975">
    <property type="term" value="P:carbohydrate metabolic process"/>
    <property type="evidence" value="ECO:0007669"/>
    <property type="project" value="InterPro"/>
</dbReference>
<dbReference type="PANTHER" id="PTHR10963:SF55">
    <property type="entry name" value="GLYCOSIDE HYDROLASE FAMILY 16 PROTEIN"/>
    <property type="match status" value="1"/>
</dbReference>
<protein>
    <submittedName>
        <fullName evidence="4">Glycoside hydrolase family protein</fullName>
    </submittedName>
</protein>
<dbReference type="OrthoDB" id="4524534at2759"/>
<evidence type="ECO:0000256" key="1">
    <source>
        <dbReference type="ARBA" id="ARBA00006865"/>
    </source>
</evidence>
<dbReference type="InterPro" id="IPR000757">
    <property type="entry name" value="Beta-glucanase-like"/>
</dbReference>
<dbReference type="Proteomes" id="UP000011083">
    <property type="component" value="Unassembled WGS sequence"/>
</dbReference>
<dbReference type="AlphaFoldDB" id="L8GFQ6"/>
<dbReference type="PANTHER" id="PTHR10963">
    <property type="entry name" value="GLYCOSYL HYDROLASE-RELATED"/>
    <property type="match status" value="1"/>
</dbReference>
<name>L8GFQ6_ACACF</name>
<gene>
    <name evidence="4" type="ORF">ACA1_399480</name>
</gene>
<evidence type="ECO:0000313" key="4">
    <source>
        <dbReference type="EMBL" id="ELR11920.1"/>
    </source>
</evidence>
<feature type="signal peptide" evidence="2">
    <location>
        <begin position="1"/>
        <end position="19"/>
    </location>
</feature>
<dbReference type="Pfam" id="PF00722">
    <property type="entry name" value="Glyco_hydro_16"/>
    <property type="match status" value="1"/>
</dbReference>
<organism evidence="4 5">
    <name type="scientific">Acanthamoeba castellanii (strain ATCC 30010 / Neff)</name>
    <dbReference type="NCBI Taxonomy" id="1257118"/>
    <lineage>
        <taxon>Eukaryota</taxon>
        <taxon>Amoebozoa</taxon>
        <taxon>Discosea</taxon>
        <taxon>Longamoebia</taxon>
        <taxon>Centramoebida</taxon>
        <taxon>Acanthamoebidae</taxon>
        <taxon>Acanthamoeba</taxon>
    </lineage>
</organism>
<evidence type="ECO:0000256" key="2">
    <source>
        <dbReference type="SAM" id="SignalP"/>
    </source>
</evidence>
<dbReference type="KEGG" id="acan:ACA1_399480"/>
<dbReference type="PROSITE" id="PS51762">
    <property type="entry name" value="GH16_2"/>
    <property type="match status" value="1"/>
</dbReference>
<dbReference type="GeneID" id="14912422"/>
<feature type="chain" id="PRO_5003990046" evidence="2">
    <location>
        <begin position="20"/>
        <end position="328"/>
    </location>
</feature>